<dbReference type="GO" id="GO:0004519">
    <property type="term" value="F:endonuclease activity"/>
    <property type="evidence" value="ECO:0007669"/>
    <property type="project" value="UniProtKB-KW"/>
</dbReference>
<dbReference type="Pfam" id="PF00077">
    <property type="entry name" value="RVP"/>
    <property type="match status" value="1"/>
</dbReference>
<accession>A0A672Z0G2</accession>
<dbReference type="PROSITE" id="PS50175">
    <property type="entry name" value="ASP_PROT_RETROV"/>
    <property type="match status" value="1"/>
</dbReference>
<sequence length="348" mass="37698">LTVNGVNLPFLVDSGATYSVIKHADLTPTPQLSGKTIVSMLAGGKLDRESFTVPLTCVSQECSFQHSFLLSPIYPINLCGRDLMCKLGVKLESGPEGLMITQGNTVTTYTIQPGAHVSPPDDLYCASHFSPGGPDSTYEEKPCQKQYPLKQEAIDGITPVFEAYLNAGIIVPCPDSPVRTPIFPLKKARTPPVPDTWRFIQDLQAVNSRGATCAHGSKSTHNFVTNSAPILVHVAFRNKMYTWTCIPQGYCEAPTIYNSILADSLSHLDLPPGVAPLQYVDDLLLYSPAVAKALVTDILFCFHWGIPKKISSDNGSRFVNTALTELGNMLGFDLKTHCVYHPQSGGAG</sequence>
<dbReference type="InterPro" id="IPR001969">
    <property type="entry name" value="Aspartic_peptidase_AS"/>
</dbReference>
<evidence type="ECO:0000313" key="10">
    <source>
        <dbReference type="Proteomes" id="UP000472271"/>
    </source>
</evidence>
<dbReference type="InterPro" id="IPR043502">
    <property type="entry name" value="DNA/RNA_pol_sf"/>
</dbReference>
<evidence type="ECO:0000256" key="5">
    <source>
        <dbReference type="ARBA" id="ARBA00022801"/>
    </source>
</evidence>
<keyword evidence="4" id="KW-0255">Endonuclease</keyword>
<dbReference type="InterPro" id="IPR051320">
    <property type="entry name" value="Viral_Replic_Matur_Polypro"/>
</dbReference>
<dbReference type="AlphaFoldDB" id="A0A672Z0G2"/>
<evidence type="ECO:0000313" key="9">
    <source>
        <dbReference type="Ensembl" id="ENSSORP00005010591.1"/>
    </source>
</evidence>
<evidence type="ECO:0000256" key="3">
    <source>
        <dbReference type="ARBA" id="ARBA00022722"/>
    </source>
</evidence>
<proteinExistence type="predicted"/>
<dbReference type="PROSITE" id="PS50994">
    <property type="entry name" value="INTEGRASE"/>
    <property type="match status" value="1"/>
</dbReference>
<keyword evidence="10" id="KW-1185">Reference proteome</keyword>
<protein>
    <recommendedName>
        <fullName evidence="11">Peptidase A2 domain-containing protein</fullName>
    </recommendedName>
</protein>
<reference evidence="9" key="1">
    <citation type="submission" date="2019-06" db="EMBL/GenBank/DDBJ databases">
        <authorList>
            <consortium name="Wellcome Sanger Institute Data Sharing"/>
        </authorList>
    </citation>
    <scope>NUCLEOTIDE SEQUENCE [LARGE SCALE GENOMIC DNA]</scope>
</reference>
<reference evidence="9" key="2">
    <citation type="submission" date="2025-08" db="UniProtKB">
        <authorList>
            <consortium name="Ensembl"/>
        </authorList>
    </citation>
    <scope>IDENTIFICATION</scope>
</reference>
<keyword evidence="3" id="KW-0540">Nuclease</keyword>
<evidence type="ECO:0008006" key="11">
    <source>
        <dbReference type="Google" id="ProtNLM"/>
    </source>
</evidence>
<dbReference type="InterPro" id="IPR001995">
    <property type="entry name" value="Peptidase_A2_cat"/>
</dbReference>
<feature type="domain" description="Peptidase A2" evidence="7">
    <location>
        <begin position="8"/>
        <end position="83"/>
    </location>
</feature>
<dbReference type="SUPFAM" id="SSF56672">
    <property type="entry name" value="DNA/RNA polymerases"/>
    <property type="match status" value="1"/>
</dbReference>
<dbReference type="GO" id="GO:0004190">
    <property type="term" value="F:aspartic-type endopeptidase activity"/>
    <property type="evidence" value="ECO:0007669"/>
    <property type="project" value="InterPro"/>
</dbReference>
<dbReference type="GO" id="GO:0003964">
    <property type="term" value="F:RNA-directed DNA polymerase activity"/>
    <property type="evidence" value="ECO:0007669"/>
    <property type="project" value="UniProtKB-KW"/>
</dbReference>
<dbReference type="InterPro" id="IPR021109">
    <property type="entry name" value="Peptidase_aspartic_dom_sf"/>
</dbReference>
<dbReference type="InterPro" id="IPR018061">
    <property type="entry name" value="Retropepsins"/>
</dbReference>
<dbReference type="SUPFAM" id="SSF50630">
    <property type="entry name" value="Acid proteases"/>
    <property type="match status" value="1"/>
</dbReference>
<dbReference type="Gene3D" id="2.40.70.10">
    <property type="entry name" value="Acid Proteases"/>
    <property type="match status" value="1"/>
</dbReference>
<dbReference type="InterPro" id="IPR012337">
    <property type="entry name" value="RNaseH-like_sf"/>
</dbReference>
<evidence type="ECO:0000259" key="7">
    <source>
        <dbReference type="PROSITE" id="PS50175"/>
    </source>
</evidence>
<dbReference type="PROSITE" id="PS00141">
    <property type="entry name" value="ASP_PROTEASE"/>
    <property type="match status" value="1"/>
</dbReference>
<evidence type="ECO:0000256" key="1">
    <source>
        <dbReference type="ARBA" id="ARBA00022679"/>
    </source>
</evidence>
<evidence type="ECO:0000259" key="8">
    <source>
        <dbReference type="PROSITE" id="PS50994"/>
    </source>
</evidence>
<dbReference type="GO" id="GO:0015074">
    <property type="term" value="P:DNA integration"/>
    <property type="evidence" value="ECO:0007669"/>
    <property type="project" value="InterPro"/>
</dbReference>
<reference evidence="9" key="3">
    <citation type="submission" date="2025-09" db="UniProtKB">
        <authorList>
            <consortium name="Ensembl"/>
        </authorList>
    </citation>
    <scope>IDENTIFICATION</scope>
</reference>
<keyword evidence="5" id="KW-0378">Hydrolase</keyword>
<keyword evidence="6" id="KW-0695">RNA-directed DNA polymerase</keyword>
<dbReference type="PANTHER" id="PTHR33064:SF37">
    <property type="entry name" value="RIBONUCLEASE H"/>
    <property type="match status" value="1"/>
</dbReference>
<dbReference type="Ensembl" id="ENSSORT00005010931.1">
    <property type="protein sequence ID" value="ENSSORP00005010591.1"/>
    <property type="gene ID" value="ENSSORG00005005726.1"/>
</dbReference>
<dbReference type="InParanoid" id="A0A672Z0G2"/>
<dbReference type="PANTHER" id="PTHR33064">
    <property type="entry name" value="POL PROTEIN"/>
    <property type="match status" value="1"/>
</dbReference>
<dbReference type="InterPro" id="IPR001584">
    <property type="entry name" value="Integrase_cat-core"/>
</dbReference>
<dbReference type="InterPro" id="IPR036397">
    <property type="entry name" value="RNaseH_sf"/>
</dbReference>
<dbReference type="Gene3D" id="3.30.420.10">
    <property type="entry name" value="Ribonuclease H-like superfamily/Ribonuclease H"/>
    <property type="match status" value="1"/>
</dbReference>
<keyword evidence="1" id="KW-0808">Transferase</keyword>
<name>A0A672Z0G2_9TELE</name>
<evidence type="ECO:0000256" key="2">
    <source>
        <dbReference type="ARBA" id="ARBA00022695"/>
    </source>
</evidence>
<dbReference type="Gene3D" id="3.10.10.10">
    <property type="entry name" value="HIV Type 1 Reverse Transcriptase, subunit A, domain 1"/>
    <property type="match status" value="1"/>
</dbReference>
<dbReference type="Proteomes" id="UP000472271">
    <property type="component" value="Chromosome 17"/>
</dbReference>
<dbReference type="GO" id="GO:0003676">
    <property type="term" value="F:nucleic acid binding"/>
    <property type="evidence" value="ECO:0007669"/>
    <property type="project" value="InterPro"/>
</dbReference>
<keyword evidence="2" id="KW-0548">Nucleotidyltransferase</keyword>
<evidence type="ECO:0000256" key="4">
    <source>
        <dbReference type="ARBA" id="ARBA00022759"/>
    </source>
</evidence>
<feature type="domain" description="Integrase catalytic" evidence="8">
    <location>
        <begin position="225"/>
        <end position="348"/>
    </location>
</feature>
<organism evidence="9 10">
    <name type="scientific">Sphaeramia orbicularis</name>
    <name type="common">orbiculate cardinalfish</name>
    <dbReference type="NCBI Taxonomy" id="375764"/>
    <lineage>
        <taxon>Eukaryota</taxon>
        <taxon>Metazoa</taxon>
        <taxon>Chordata</taxon>
        <taxon>Craniata</taxon>
        <taxon>Vertebrata</taxon>
        <taxon>Euteleostomi</taxon>
        <taxon>Actinopterygii</taxon>
        <taxon>Neopterygii</taxon>
        <taxon>Teleostei</taxon>
        <taxon>Neoteleostei</taxon>
        <taxon>Acanthomorphata</taxon>
        <taxon>Gobiaria</taxon>
        <taxon>Kurtiformes</taxon>
        <taxon>Apogonoidei</taxon>
        <taxon>Apogonidae</taxon>
        <taxon>Apogoninae</taxon>
        <taxon>Sphaeramia</taxon>
    </lineage>
</organism>
<dbReference type="SUPFAM" id="SSF53098">
    <property type="entry name" value="Ribonuclease H-like"/>
    <property type="match status" value="1"/>
</dbReference>
<evidence type="ECO:0000256" key="6">
    <source>
        <dbReference type="ARBA" id="ARBA00022918"/>
    </source>
</evidence>
<dbReference type="GO" id="GO:0006508">
    <property type="term" value="P:proteolysis"/>
    <property type="evidence" value="ECO:0007669"/>
    <property type="project" value="InterPro"/>
</dbReference>